<dbReference type="NCBIfam" id="TIGR02151">
    <property type="entry name" value="IPP_isom_2"/>
    <property type="match status" value="1"/>
</dbReference>
<comment type="subcellular location">
    <subcellularLocation>
        <location evidence="11">Cytoplasm</location>
    </subcellularLocation>
</comment>
<dbReference type="InterPro" id="IPR011179">
    <property type="entry name" value="IPdP_isomerase"/>
</dbReference>
<dbReference type="AlphaFoldDB" id="A0A8J3DV84"/>
<keyword evidence="14" id="KW-1185">Reference proteome</keyword>
<evidence type="ECO:0000256" key="11">
    <source>
        <dbReference type="HAMAP-Rule" id="MF_00354"/>
    </source>
</evidence>
<dbReference type="Gene3D" id="3.20.20.70">
    <property type="entry name" value="Aldolase class I"/>
    <property type="match status" value="1"/>
</dbReference>
<evidence type="ECO:0000256" key="7">
    <source>
        <dbReference type="ARBA" id="ARBA00022857"/>
    </source>
</evidence>
<feature type="domain" description="FMN-dependent dehydrogenase" evidence="12">
    <location>
        <begin position="32"/>
        <end position="104"/>
    </location>
</feature>
<keyword evidence="7 11" id="KW-0521">NADP</keyword>
<feature type="domain" description="FMN-dependent dehydrogenase" evidence="12">
    <location>
        <begin position="184"/>
        <end position="341"/>
    </location>
</feature>
<reference evidence="13" key="1">
    <citation type="journal article" date="2014" name="Int. J. Syst. Evol. Microbiol.">
        <title>Complete genome sequence of Corynebacterium casei LMG S-19264T (=DSM 44701T), isolated from a smear-ripened cheese.</title>
        <authorList>
            <consortium name="US DOE Joint Genome Institute (JGI-PGF)"/>
            <person name="Walter F."/>
            <person name="Albersmeier A."/>
            <person name="Kalinowski J."/>
            <person name="Ruckert C."/>
        </authorList>
    </citation>
    <scope>NUCLEOTIDE SEQUENCE</scope>
    <source>
        <strain evidence="13">KCTC 42249</strain>
    </source>
</reference>
<dbReference type="RefSeq" id="WP_244641452.1">
    <property type="nucleotide sequence ID" value="NZ_BMZQ01000002.1"/>
</dbReference>
<feature type="binding site" evidence="11">
    <location>
        <position position="103"/>
    </location>
    <ligand>
        <name>FMN</name>
        <dbReference type="ChEBI" id="CHEBI:58210"/>
    </ligand>
</feature>
<keyword evidence="2 11" id="KW-0963">Cytoplasm</keyword>
<dbReference type="GO" id="GO:0004452">
    <property type="term" value="F:isopentenyl-diphosphate delta-isomerase activity"/>
    <property type="evidence" value="ECO:0007669"/>
    <property type="project" value="UniProtKB-UniRule"/>
</dbReference>
<sequence length="354" mass="36677">MDAKPEMSAALRIRKESHLDLVLAGAGIVPATRNGFDAFCFEHCALPELDLADIDLSTEWLGKPLSVPLLISSMTGGALRAERINHHLAEAAEALRIPFGVGSQRVSLEGESDSGLTHRLRDLMPSVPLLSNIGAAQLIDAKGIDVARRAVETIRADALIVHLNPLQEALQPEGDTNWRGILPAIEQLVLALGAPVVVKEVGAGLSPSVARRLADAGVAAVDVAGSGGTSWAAIEAARGATERQRAIAQPFADWGLPTPQAIASVRAALPNIFVIGSGGIRNGVDAAKAIRLGADLVGQAAGILGPALDSTEAVIEAYGVTIEQLRISCFCAGAGDLQALRQVPLLPANGVFAS</sequence>
<gene>
    <name evidence="11 13" type="primary">fni</name>
    <name evidence="13" type="ORF">GCM10016234_23770</name>
</gene>
<dbReference type="HAMAP" id="MF_00354">
    <property type="entry name" value="Idi_2"/>
    <property type="match status" value="1"/>
</dbReference>
<comment type="function">
    <text evidence="11">Involved in the biosynthesis of isoprenoids. Catalyzes the 1,3-allylic rearrangement of the homoallylic substrate isopentenyl (IPP) to its allylic isomer, dimethylallyl diphosphate (DMAPP).</text>
</comment>
<evidence type="ECO:0000256" key="9">
    <source>
        <dbReference type="ARBA" id="ARBA00023235"/>
    </source>
</evidence>
<evidence type="ECO:0000313" key="14">
    <source>
        <dbReference type="Proteomes" id="UP000630142"/>
    </source>
</evidence>
<dbReference type="SUPFAM" id="SSF51395">
    <property type="entry name" value="FMN-linked oxidoreductases"/>
    <property type="match status" value="1"/>
</dbReference>
<evidence type="ECO:0000256" key="6">
    <source>
        <dbReference type="ARBA" id="ARBA00022842"/>
    </source>
</evidence>
<evidence type="ECO:0000256" key="10">
    <source>
        <dbReference type="ARBA" id="ARBA00025810"/>
    </source>
</evidence>
<dbReference type="PANTHER" id="PTHR43665:SF1">
    <property type="entry name" value="ISOPENTENYL-DIPHOSPHATE DELTA-ISOMERASE"/>
    <property type="match status" value="1"/>
</dbReference>
<protein>
    <recommendedName>
        <fullName evidence="11">Isopentenyl-diphosphate delta-isomerase</fullName>
        <shortName evidence="11">IPP isomerase</shortName>
        <ecNumber evidence="11">5.3.3.2</ecNumber>
    </recommendedName>
    <alternativeName>
        <fullName evidence="11">Isopentenyl diphosphate:dimethylallyl diphosphate isomerase</fullName>
    </alternativeName>
    <alternativeName>
        <fullName evidence="11">Isopentenyl pyrophosphate isomerase</fullName>
    </alternativeName>
    <alternativeName>
        <fullName evidence="11">Type 2 isopentenyl diphosphate isomerase</fullName>
        <shortName evidence="11">IDI-2</shortName>
    </alternativeName>
</protein>
<evidence type="ECO:0000256" key="5">
    <source>
        <dbReference type="ARBA" id="ARBA00022723"/>
    </source>
</evidence>
<comment type="similarity">
    <text evidence="11">Belongs to the IPP isomerase type 2 family.</text>
</comment>
<dbReference type="InterPro" id="IPR013785">
    <property type="entry name" value="Aldolase_TIM"/>
</dbReference>
<dbReference type="Pfam" id="PF01070">
    <property type="entry name" value="FMN_dh"/>
    <property type="match status" value="2"/>
</dbReference>
<comment type="subunit">
    <text evidence="10 11">Homooctamer. Dimer of tetramers.</text>
</comment>
<feature type="binding site" evidence="11">
    <location>
        <position position="199"/>
    </location>
    <ligand>
        <name>FMN</name>
        <dbReference type="ChEBI" id="CHEBI:58210"/>
    </ligand>
</feature>
<comment type="caution">
    <text evidence="13">The sequence shown here is derived from an EMBL/GenBank/DDBJ whole genome shotgun (WGS) entry which is preliminary data.</text>
</comment>
<evidence type="ECO:0000313" key="13">
    <source>
        <dbReference type="EMBL" id="GHD16090.1"/>
    </source>
</evidence>
<feature type="binding site" evidence="11">
    <location>
        <begin position="300"/>
        <end position="301"/>
    </location>
    <ligand>
        <name>FMN</name>
        <dbReference type="ChEBI" id="CHEBI:58210"/>
    </ligand>
</feature>
<dbReference type="GO" id="GO:0008299">
    <property type="term" value="P:isoprenoid biosynthetic process"/>
    <property type="evidence" value="ECO:0007669"/>
    <property type="project" value="UniProtKB-UniRule"/>
</dbReference>
<feature type="binding site" evidence="11">
    <location>
        <position position="72"/>
    </location>
    <ligand>
        <name>FMN</name>
        <dbReference type="ChEBI" id="CHEBI:58210"/>
    </ligand>
</feature>
<feature type="binding site" evidence="11">
    <location>
        <position position="229"/>
    </location>
    <ligand>
        <name>FMN</name>
        <dbReference type="ChEBI" id="CHEBI:58210"/>
    </ligand>
</feature>
<feature type="binding site" evidence="11">
    <location>
        <begin position="103"/>
        <end position="105"/>
    </location>
    <ligand>
        <name>substrate</name>
    </ligand>
</feature>
<dbReference type="CDD" id="cd02811">
    <property type="entry name" value="IDI-2_FMN"/>
    <property type="match status" value="1"/>
</dbReference>
<keyword evidence="3 11" id="KW-0285">Flavoprotein</keyword>
<feature type="binding site" evidence="11">
    <location>
        <begin position="14"/>
        <end position="15"/>
    </location>
    <ligand>
        <name>substrate</name>
    </ligand>
</feature>
<comment type="cofactor">
    <cofactor evidence="1 11">
        <name>FMN</name>
        <dbReference type="ChEBI" id="CHEBI:58210"/>
    </cofactor>
</comment>
<feature type="binding site" evidence="11">
    <location>
        <begin position="73"/>
        <end position="75"/>
    </location>
    <ligand>
        <name>FMN</name>
        <dbReference type="ChEBI" id="CHEBI:58210"/>
    </ligand>
</feature>
<evidence type="ECO:0000256" key="8">
    <source>
        <dbReference type="ARBA" id="ARBA00023229"/>
    </source>
</evidence>
<keyword evidence="8 11" id="KW-0414">Isoprene biosynthesis</keyword>
<keyword evidence="4 11" id="KW-0288">FMN</keyword>
<evidence type="ECO:0000256" key="1">
    <source>
        <dbReference type="ARBA" id="ARBA00001917"/>
    </source>
</evidence>
<feature type="binding site" evidence="11">
    <location>
        <begin position="279"/>
        <end position="281"/>
    </location>
    <ligand>
        <name>FMN</name>
        <dbReference type="ChEBI" id="CHEBI:58210"/>
    </ligand>
</feature>
<comment type="cofactor">
    <cofactor evidence="11">
        <name>NADPH</name>
        <dbReference type="ChEBI" id="CHEBI:57783"/>
    </cofactor>
</comment>
<evidence type="ECO:0000256" key="4">
    <source>
        <dbReference type="ARBA" id="ARBA00022643"/>
    </source>
</evidence>
<dbReference type="GO" id="GO:0016491">
    <property type="term" value="F:oxidoreductase activity"/>
    <property type="evidence" value="ECO:0007669"/>
    <property type="project" value="InterPro"/>
</dbReference>
<organism evidence="13 14">
    <name type="scientific">Tianweitania populi</name>
    <dbReference type="NCBI Taxonomy" id="1607949"/>
    <lineage>
        <taxon>Bacteria</taxon>
        <taxon>Pseudomonadati</taxon>
        <taxon>Pseudomonadota</taxon>
        <taxon>Alphaproteobacteria</taxon>
        <taxon>Hyphomicrobiales</taxon>
        <taxon>Phyllobacteriaceae</taxon>
        <taxon>Tianweitania</taxon>
    </lineage>
</organism>
<keyword evidence="9 11" id="KW-0413">Isomerase</keyword>
<dbReference type="GO" id="GO:0070402">
    <property type="term" value="F:NADPH binding"/>
    <property type="evidence" value="ECO:0007669"/>
    <property type="project" value="UniProtKB-UniRule"/>
</dbReference>
<evidence type="ECO:0000256" key="2">
    <source>
        <dbReference type="ARBA" id="ARBA00022490"/>
    </source>
</evidence>
<comment type="caution">
    <text evidence="11">Lacks conserved residue(s) required for the propagation of feature annotation.</text>
</comment>
<dbReference type="GO" id="GO:0005737">
    <property type="term" value="C:cytoplasm"/>
    <property type="evidence" value="ECO:0007669"/>
    <property type="project" value="UniProtKB-SubCell"/>
</dbReference>
<keyword evidence="6 11" id="KW-0460">Magnesium</keyword>
<comment type="cofactor">
    <cofactor evidence="11">
        <name>Mg(2+)</name>
        <dbReference type="ChEBI" id="CHEBI:18420"/>
    </cofactor>
</comment>
<dbReference type="GO" id="GO:0010181">
    <property type="term" value="F:FMN binding"/>
    <property type="evidence" value="ECO:0007669"/>
    <property type="project" value="UniProtKB-UniRule"/>
</dbReference>
<evidence type="ECO:0000259" key="12">
    <source>
        <dbReference type="Pfam" id="PF01070"/>
    </source>
</evidence>
<dbReference type="EC" id="5.3.3.2" evidence="11"/>
<dbReference type="GO" id="GO:0000287">
    <property type="term" value="F:magnesium ion binding"/>
    <property type="evidence" value="ECO:0007669"/>
    <property type="project" value="UniProtKB-UniRule"/>
</dbReference>
<dbReference type="PIRSF" id="PIRSF003314">
    <property type="entry name" value="IPP_isomerase"/>
    <property type="match status" value="1"/>
</dbReference>
<dbReference type="PANTHER" id="PTHR43665">
    <property type="entry name" value="ISOPENTENYL-DIPHOSPHATE DELTA-ISOMERASE"/>
    <property type="match status" value="1"/>
</dbReference>
<proteinExistence type="inferred from homology"/>
<evidence type="ECO:0000256" key="3">
    <source>
        <dbReference type="ARBA" id="ARBA00022630"/>
    </source>
</evidence>
<feature type="binding site" evidence="11">
    <location>
        <position position="168"/>
    </location>
    <ligand>
        <name>Mg(2+)</name>
        <dbReference type="ChEBI" id="CHEBI:18420"/>
    </ligand>
</feature>
<comment type="catalytic activity">
    <reaction evidence="11">
        <text>isopentenyl diphosphate = dimethylallyl diphosphate</text>
        <dbReference type="Rhea" id="RHEA:23284"/>
        <dbReference type="ChEBI" id="CHEBI:57623"/>
        <dbReference type="ChEBI" id="CHEBI:128769"/>
        <dbReference type="EC" id="5.3.3.2"/>
    </reaction>
</comment>
<feature type="binding site" evidence="11">
    <location>
        <position position="167"/>
    </location>
    <ligand>
        <name>substrate</name>
    </ligand>
</feature>
<dbReference type="EMBL" id="BMZQ01000002">
    <property type="protein sequence ID" value="GHD16090.1"/>
    <property type="molecule type" value="Genomic_DNA"/>
</dbReference>
<dbReference type="InterPro" id="IPR000262">
    <property type="entry name" value="FMN-dep_DH"/>
</dbReference>
<accession>A0A8J3DV84</accession>
<keyword evidence="5 11" id="KW-0479">Metal-binding</keyword>
<feature type="binding site" evidence="11">
    <location>
        <position position="132"/>
    </location>
    <ligand>
        <name>FMN</name>
        <dbReference type="ChEBI" id="CHEBI:58210"/>
    </ligand>
</feature>
<name>A0A8J3DV84_9HYPH</name>
<dbReference type="Proteomes" id="UP000630142">
    <property type="component" value="Unassembled WGS sequence"/>
</dbReference>
<reference evidence="13" key="2">
    <citation type="submission" date="2020-09" db="EMBL/GenBank/DDBJ databases">
        <authorList>
            <person name="Sun Q."/>
            <person name="Kim S."/>
        </authorList>
    </citation>
    <scope>NUCLEOTIDE SEQUENCE</scope>
    <source>
        <strain evidence="13">KCTC 42249</strain>
    </source>
</reference>